<evidence type="ECO:0000313" key="2">
    <source>
        <dbReference type="EMBL" id="ADG05139.1"/>
    </source>
</evidence>
<dbReference type="RefSeq" id="WP_013074432.1">
    <property type="nucleotide sequence ID" value="NC_014098.1"/>
</dbReference>
<dbReference type="AlphaFoldDB" id="D5WT35"/>
<accession>D5WT35</accession>
<name>D5WT35_KYRT2</name>
<evidence type="ECO:0000313" key="3">
    <source>
        <dbReference type="Proteomes" id="UP000002368"/>
    </source>
</evidence>
<proteinExistence type="predicted"/>
<protein>
    <submittedName>
        <fullName evidence="2">Uncharacterized protein</fullName>
    </submittedName>
</protein>
<dbReference type="EMBL" id="CP002017">
    <property type="protein sequence ID" value="ADG05139.1"/>
    <property type="molecule type" value="Genomic_DNA"/>
</dbReference>
<keyword evidence="3" id="KW-1185">Reference proteome</keyword>
<dbReference type="KEGG" id="bts:Btus_0368"/>
<dbReference type="HOGENOM" id="CLU_3169291_0_0_9"/>
<gene>
    <name evidence="2" type="ordered locus">Btus_0368</name>
</gene>
<evidence type="ECO:0000256" key="1">
    <source>
        <dbReference type="SAM" id="MobiDB-lite"/>
    </source>
</evidence>
<dbReference type="Proteomes" id="UP000002368">
    <property type="component" value="Chromosome"/>
</dbReference>
<sequence>MADVSGMSNSYVHDRIPFDSCMNQNPLNDKPRKEDDHLHSLARAFSG</sequence>
<feature type="compositionally biased region" description="Basic and acidic residues" evidence="1">
    <location>
        <begin position="29"/>
        <end position="39"/>
    </location>
</feature>
<reference evidence="2 3" key="1">
    <citation type="journal article" date="2011" name="Stand. Genomic Sci.">
        <title>Complete genome sequence of the thermophilic, hydrogen-oxidizing Bacillus tusciae type strain (T2) and reclassification in the new genus, Kyrpidia gen. nov. as Kyrpidia tusciae comb. nov. and emendation of the family Alicyclobacillaceae da Costa and Rainey, 2010.</title>
        <authorList>
            <person name="Klenk H.P."/>
            <person name="Lapidus A."/>
            <person name="Chertkov O."/>
            <person name="Copeland A."/>
            <person name="Del Rio T.G."/>
            <person name="Nolan M."/>
            <person name="Lucas S."/>
            <person name="Chen F."/>
            <person name="Tice H."/>
            <person name="Cheng J.F."/>
            <person name="Han C."/>
            <person name="Bruce D."/>
            <person name="Goodwin L."/>
            <person name="Pitluck S."/>
            <person name="Pati A."/>
            <person name="Ivanova N."/>
            <person name="Mavromatis K."/>
            <person name="Daum C."/>
            <person name="Chen A."/>
            <person name="Palaniappan K."/>
            <person name="Chang Y.J."/>
            <person name="Land M."/>
            <person name="Hauser L."/>
            <person name="Jeffries C.D."/>
            <person name="Detter J.C."/>
            <person name="Rohde M."/>
            <person name="Abt B."/>
            <person name="Pukall R."/>
            <person name="Goker M."/>
            <person name="Bristow J."/>
            <person name="Markowitz V."/>
            <person name="Hugenholtz P."/>
            <person name="Eisen J.A."/>
        </authorList>
    </citation>
    <scope>NUCLEOTIDE SEQUENCE [LARGE SCALE GENOMIC DNA]</scope>
    <source>
        <strain evidence="2 3">DSM 2912</strain>
    </source>
</reference>
<feature type="region of interest" description="Disordered" evidence="1">
    <location>
        <begin position="1"/>
        <end position="47"/>
    </location>
</feature>
<feature type="compositionally biased region" description="Polar residues" evidence="1">
    <location>
        <begin position="1"/>
        <end position="11"/>
    </location>
</feature>
<organism evidence="2 3">
    <name type="scientific">Kyrpidia tusciae (strain DSM 2912 / NBRC 15312 / T2)</name>
    <name type="common">Bacillus tusciae</name>
    <dbReference type="NCBI Taxonomy" id="562970"/>
    <lineage>
        <taxon>Bacteria</taxon>
        <taxon>Bacillati</taxon>
        <taxon>Bacillota</taxon>
        <taxon>Bacilli</taxon>
        <taxon>Bacillales</taxon>
        <taxon>Alicyclobacillaceae</taxon>
        <taxon>Kyrpidia</taxon>
    </lineage>
</organism>
<dbReference type="STRING" id="562970.Btus_0368"/>